<feature type="compositionally biased region" description="Basic and acidic residues" evidence="1">
    <location>
        <begin position="16"/>
        <end position="29"/>
    </location>
</feature>
<evidence type="ECO:0000313" key="3">
    <source>
        <dbReference type="Proteomes" id="UP000293360"/>
    </source>
</evidence>
<name>A0A4Q4TWB0_9PEZI</name>
<evidence type="ECO:0008006" key="4">
    <source>
        <dbReference type="Google" id="ProtNLM"/>
    </source>
</evidence>
<keyword evidence="3" id="KW-1185">Reference proteome</keyword>
<evidence type="ECO:0000313" key="2">
    <source>
        <dbReference type="EMBL" id="RYP09873.1"/>
    </source>
</evidence>
<evidence type="ECO:0000256" key="1">
    <source>
        <dbReference type="SAM" id="MobiDB-lite"/>
    </source>
</evidence>
<accession>A0A4Q4TWB0</accession>
<comment type="caution">
    <text evidence="2">The sequence shown here is derived from an EMBL/GenBank/DDBJ whole genome shotgun (WGS) entry which is preliminary data.</text>
</comment>
<dbReference type="AlphaFoldDB" id="A0A4Q4TWB0"/>
<feature type="compositionally biased region" description="Polar residues" evidence="1">
    <location>
        <begin position="34"/>
        <end position="44"/>
    </location>
</feature>
<proteinExistence type="predicted"/>
<feature type="region of interest" description="Disordered" evidence="1">
    <location>
        <begin position="231"/>
        <end position="256"/>
    </location>
</feature>
<gene>
    <name evidence="2" type="ORF">DL764_001007</name>
</gene>
<organism evidence="2 3">
    <name type="scientific">Monosporascus ibericus</name>
    <dbReference type="NCBI Taxonomy" id="155417"/>
    <lineage>
        <taxon>Eukaryota</taxon>
        <taxon>Fungi</taxon>
        <taxon>Dikarya</taxon>
        <taxon>Ascomycota</taxon>
        <taxon>Pezizomycotina</taxon>
        <taxon>Sordariomycetes</taxon>
        <taxon>Xylariomycetidae</taxon>
        <taxon>Xylariales</taxon>
        <taxon>Xylariales incertae sedis</taxon>
        <taxon>Monosporascus</taxon>
    </lineage>
</organism>
<reference evidence="2 3" key="1">
    <citation type="submission" date="2018-06" db="EMBL/GenBank/DDBJ databases">
        <title>Complete Genomes of Monosporascus.</title>
        <authorList>
            <person name="Robinson A.J."/>
            <person name="Natvig D.O."/>
        </authorList>
    </citation>
    <scope>NUCLEOTIDE SEQUENCE [LARGE SCALE GENOMIC DNA]</scope>
    <source>
        <strain evidence="2 3">CBS 110550</strain>
    </source>
</reference>
<feature type="compositionally biased region" description="Low complexity" evidence="1">
    <location>
        <begin position="241"/>
        <end position="256"/>
    </location>
</feature>
<sequence length="279" mass="29972">MASHNLDGPTISNITSKEKQITGEARPVKDGPTAQAQKHTGQRITDSTVSAIADGENTITHEDVRRPDGPTAFVESLASGQEAPATTVQHTGKLDDSTISAIAEAEKRITGQDDLVDGGPTVQAQKHAGEPINRASLHDITEGEKTITHEVSAVKGGPTAVAQSELSKRALSTIRLFGNVHHNGSEPINAILFLGRMTSRLPPSVRLPYPAVGAAWYGNFRQRARRCWRPRRRKAPRTLGPPYRTRYSRPPSSRLGGSRWGALVQVAPFSPSCEIAASA</sequence>
<dbReference type="OrthoDB" id="5209734at2759"/>
<dbReference type="EMBL" id="QJNU01000028">
    <property type="protein sequence ID" value="RYP09873.1"/>
    <property type="molecule type" value="Genomic_DNA"/>
</dbReference>
<protein>
    <recommendedName>
        <fullName evidence="4">SMP domain-containing protein</fullName>
    </recommendedName>
</protein>
<dbReference type="Proteomes" id="UP000293360">
    <property type="component" value="Unassembled WGS sequence"/>
</dbReference>
<feature type="region of interest" description="Disordered" evidence="1">
    <location>
        <begin position="1"/>
        <end position="44"/>
    </location>
</feature>